<dbReference type="VEuPathDB" id="GiardiaDB:GMRT_11652"/>
<protein>
    <submittedName>
        <fullName evidence="1">Uncharacterized protein</fullName>
    </submittedName>
</protein>
<gene>
    <name evidence="1" type="ORF">GMRT_11652</name>
</gene>
<dbReference type="Proteomes" id="UP000315496">
    <property type="component" value="Chromosome 1"/>
</dbReference>
<name>A0A4Z1SUQ7_GIAMU</name>
<reference evidence="1 2" key="1">
    <citation type="submission" date="2019-05" db="EMBL/GenBank/DDBJ databases">
        <title>The compact genome of Giardia muris reveals important steps in the evolution of intestinal protozoan parasites.</title>
        <authorList>
            <person name="Xu F."/>
            <person name="Jimenez-Gonzalez A."/>
            <person name="Einarsson E."/>
            <person name="Astvaldsson A."/>
            <person name="Peirasmaki D."/>
            <person name="Eckmann L."/>
            <person name="Andersson J.O."/>
            <person name="Svard S.G."/>
            <person name="Jerlstrom-Hultqvist J."/>
        </authorList>
    </citation>
    <scope>NUCLEOTIDE SEQUENCE [LARGE SCALE GENOMIC DNA]</scope>
    <source>
        <strain evidence="1 2">Roberts-Thomson</strain>
    </source>
</reference>
<proteinExistence type="predicted"/>
<keyword evidence="2" id="KW-1185">Reference proteome</keyword>
<comment type="caution">
    <text evidence="1">The sequence shown here is derived from an EMBL/GenBank/DDBJ whole genome shotgun (WGS) entry which is preliminary data.</text>
</comment>
<evidence type="ECO:0000313" key="2">
    <source>
        <dbReference type="Proteomes" id="UP000315496"/>
    </source>
</evidence>
<dbReference type="OrthoDB" id="10249806at2759"/>
<sequence>MHSPQDAPYLMDTPELVAYLRTFDCLRGLAAPVERFDLKGVDLYRVSPEMLLATLGSPMDPEVLLALRNIQVEASSALGPVPHRRLDQMKKGVILSAERGATNTVYEVAIVASDTVVTFSTASTQFHASEQEPIVHPLPRGTTIDLVLQGADQRRVSFASLPSSTVTGLWPAIEAELLRRLLSKSSGLSLSQLNKYAGTTTDSEECDVLFVPGSETTNYTETYDAHAIQARPLRLTFQHPDESSLSGLDRFFQKEPSLDLLYSSGSHLGSVPTFFHPFSTSTSAALTRHLSLVHTTQRLEAFNELLLARSYELVQPLSTRLSGRIEFLLDNIGVIVCPLSTVSGSSTEQGLLGFVSGEVDDLGCADLVESDAQIPNTFNPVKYAPLDNEALLNYRYSSAQTPVLFAIFSMPLLSSSTETEKDIKRGDIVTFSLTPMYGYRQEQHMLGIFGHIDSSLIYPVADREGLTSMGLDPRLKLIHQARRELDEYVSSSNKNGETYMNLYADDIMVQQEARLTPRQWQNILRDGQNYEGVIYTYNDTNGYGFLKAYRPTVLSNSLSLGIEVYFKPWHQGGSWHPQRGERVSFRTKWLASKKNASEVKPQGREVVPCSTRCSAVYLGQCIGIFPPYGIIRATICIDGTVPLSVSHKNEDESSVSLSEEARAFVGGLAPYGANFQPKTIDKGWMDDLYFARLKALSHSLKRRFRIGCYLCFSAEMDMSTHTRAVGLSIVDPTIYEEIAAYFSRYDASIHLNAGLPWEAWFHPPTVIEPFPFRASSRAIQPRPLDATFGFGTVSLASSPSTDLPVYSFAQQLNTLGDSYQLHGELRKEHQIQLETTPREVISLPDNFIIQPIGMYTTPTARVLIGQGPETELPALGLLLSEQTSTYFLQVSYFSRDHVFLNNIVAVDGYMSPSFRRQHLFLGIHRSIYPYRYALPGYIVNVSFTCEKDDDGKPLLSGLQFCKFTVGGVTKYAISMSPPMRVTVAGLQKTGGV</sequence>
<accession>A0A4Z1SUQ7</accession>
<dbReference type="EMBL" id="VDLU01000001">
    <property type="protein sequence ID" value="TNJ29554.1"/>
    <property type="molecule type" value="Genomic_DNA"/>
</dbReference>
<dbReference type="AlphaFoldDB" id="A0A4Z1SUQ7"/>
<organism evidence="1 2">
    <name type="scientific">Giardia muris</name>
    <dbReference type="NCBI Taxonomy" id="5742"/>
    <lineage>
        <taxon>Eukaryota</taxon>
        <taxon>Metamonada</taxon>
        <taxon>Diplomonadida</taxon>
        <taxon>Hexamitidae</taxon>
        <taxon>Giardiinae</taxon>
        <taxon>Giardia</taxon>
    </lineage>
</organism>
<evidence type="ECO:0000313" key="1">
    <source>
        <dbReference type="EMBL" id="TNJ29554.1"/>
    </source>
</evidence>